<name>A0A7Y2JWQ8_9BURK</name>
<dbReference type="AlphaFoldDB" id="A0A7Y2JWQ8"/>
<protein>
    <submittedName>
        <fullName evidence="2">Dienelactone hydrolase family protein</fullName>
    </submittedName>
</protein>
<evidence type="ECO:0000313" key="2">
    <source>
        <dbReference type="EMBL" id="NNG22000.1"/>
    </source>
</evidence>
<evidence type="ECO:0000259" key="1">
    <source>
        <dbReference type="Pfam" id="PF01738"/>
    </source>
</evidence>
<gene>
    <name evidence="2" type="ORF">HGB41_03125</name>
</gene>
<dbReference type="Gene3D" id="3.40.50.1820">
    <property type="entry name" value="alpha/beta hydrolase"/>
    <property type="match status" value="1"/>
</dbReference>
<sequence>MNSTIDIATADGSFSAYVARPAQGIAPAIVIIQEIFGVNEGIRSIAAEMAREGFLAICPDLFWRSERNLSMSESNPAHQDRGFALYRAYDFDQGVGDIAATIAAARQLPQCSGKVGVMGYCLGGLLTFLTAATGAADAAVAYYGGGTDRFLDRAPGIRTPLLMHLAGDDEYIGLDAQAAIREAVASRPEVQVHLYPGRQHAFARPGGAHYDHEAAELANSRTRAFLRQHLA</sequence>
<dbReference type="PANTHER" id="PTHR46623:SF6">
    <property type="entry name" value="ALPHA_BETA-HYDROLASES SUPERFAMILY PROTEIN"/>
    <property type="match status" value="1"/>
</dbReference>
<keyword evidence="2" id="KW-0378">Hydrolase</keyword>
<keyword evidence="3" id="KW-1185">Reference proteome</keyword>
<dbReference type="Pfam" id="PF01738">
    <property type="entry name" value="DLH"/>
    <property type="match status" value="1"/>
</dbReference>
<accession>A0A7Y2JWQ8</accession>
<dbReference type="PANTHER" id="PTHR46623">
    <property type="entry name" value="CARBOXYMETHYLENEBUTENOLIDASE-RELATED"/>
    <property type="match status" value="1"/>
</dbReference>
<evidence type="ECO:0000313" key="3">
    <source>
        <dbReference type="Proteomes" id="UP000533905"/>
    </source>
</evidence>
<dbReference type="GO" id="GO:0016787">
    <property type="term" value="F:hydrolase activity"/>
    <property type="evidence" value="ECO:0007669"/>
    <property type="project" value="UniProtKB-KW"/>
</dbReference>
<proteinExistence type="predicted"/>
<dbReference type="Proteomes" id="UP000533905">
    <property type="component" value="Unassembled WGS sequence"/>
</dbReference>
<dbReference type="InterPro" id="IPR051049">
    <property type="entry name" value="Dienelactone_hydrolase-like"/>
</dbReference>
<dbReference type="InterPro" id="IPR029058">
    <property type="entry name" value="AB_hydrolase_fold"/>
</dbReference>
<organism evidence="2 3">
    <name type="scientific">Telluria aromaticivorans</name>
    <dbReference type="NCBI Taxonomy" id="2725995"/>
    <lineage>
        <taxon>Bacteria</taxon>
        <taxon>Pseudomonadati</taxon>
        <taxon>Pseudomonadota</taxon>
        <taxon>Betaproteobacteria</taxon>
        <taxon>Burkholderiales</taxon>
        <taxon>Oxalobacteraceae</taxon>
        <taxon>Telluria group</taxon>
        <taxon>Telluria</taxon>
    </lineage>
</organism>
<reference evidence="2 3" key="1">
    <citation type="submission" date="2020-04" db="EMBL/GenBank/DDBJ databases">
        <title>Massilia sp. nov., a cold adapted bacteria isolated from Arctic soil.</title>
        <authorList>
            <person name="Son J."/>
            <person name="Ka J.-O."/>
        </authorList>
    </citation>
    <scope>NUCLEOTIDE SEQUENCE [LARGE SCALE GENOMIC DNA]</scope>
    <source>
        <strain evidence="2 3">ML15P13</strain>
    </source>
</reference>
<feature type="domain" description="Dienelactone hydrolase" evidence="1">
    <location>
        <begin position="14"/>
        <end position="229"/>
    </location>
</feature>
<dbReference type="RefSeq" id="WP_171080977.1">
    <property type="nucleotide sequence ID" value="NZ_JABAIV010000001.1"/>
</dbReference>
<comment type="caution">
    <text evidence="2">The sequence shown here is derived from an EMBL/GenBank/DDBJ whole genome shotgun (WGS) entry which is preliminary data.</text>
</comment>
<dbReference type="InterPro" id="IPR002925">
    <property type="entry name" value="Dienelactn_hydro"/>
</dbReference>
<dbReference type="EMBL" id="JABAIV010000001">
    <property type="protein sequence ID" value="NNG22000.1"/>
    <property type="molecule type" value="Genomic_DNA"/>
</dbReference>
<dbReference type="SUPFAM" id="SSF53474">
    <property type="entry name" value="alpha/beta-Hydrolases"/>
    <property type="match status" value="1"/>
</dbReference>